<dbReference type="Gene3D" id="1.10.1200.10">
    <property type="entry name" value="ACP-like"/>
    <property type="match status" value="1"/>
</dbReference>
<dbReference type="Proteomes" id="UP000032545">
    <property type="component" value="Unassembled WGS sequence"/>
</dbReference>
<reference evidence="2 3" key="2">
    <citation type="journal article" date="2016" name="Genome Announc.">
        <title>Permanent Draft Genome Sequences for Two Variants of Frankia sp. Strain CpI1, the First Frankia Strain Isolated from Root Nodules of Comptonia peregrina.</title>
        <authorList>
            <person name="Oshone R."/>
            <person name="Hurst S.G.IV."/>
            <person name="Abebe-Akele F."/>
            <person name="Simpson S."/>
            <person name="Morris K."/>
            <person name="Thomas W.K."/>
            <person name="Tisa L.S."/>
        </authorList>
    </citation>
    <scope>NUCLEOTIDE SEQUENCE [LARGE SCALE GENOMIC DNA]</scope>
    <source>
        <strain evidence="3">CpI1-S</strain>
    </source>
</reference>
<gene>
    <name evidence="2" type="ORF">FF36_05537</name>
</gene>
<organism evidence="2 3">
    <name type="scientific">Frankia torreyi</name>
    <dbReference type="NCBI Taxonomy" id="1856"/>
    <lineage>
        <taxon>Bacteria</taxon>
        <taxon>Bacillati</taxon>
        <taxon>Actinomycetota</taxon>
        <taxon>Actinomycetes</taxon>
        <taxon>Frankiales</taxon>
        <taxon>Frankiaceae</taxon>
        <taxon>Frankia</taxon>
    </lineage>
</organism>
<name>A0A0D8B897_9ACTN</name>
<accession>A0A0D8B897</accession>
<dbReference type="PATRIC" id="fig|1502723.3.peg.5960"/>
<evidence type="ECO:0000259" key="1">
    <source>
        <dbReference type="PROSITE" id="PS50075"/>
    </source>
</evidence>
<reference evidence="3" key="1">
    <citation type="submission" date="2015-02" db="EMBL/GenBank/DDBJ databases">
        <title>Draft Genome of Frankia sp. CpI1-S.</title>
        <authorList>
            <person name="Oshone R.T."/>
            <person name="Ngom M."/>
            <person name="Ghodhbane-Gtari F."/>
            <person name="Gtari M."/>
            <person name="Morris K."/>
            <person name="Thomas K."/>
            <person name="Sen A."/>
            <person name="Tisa L.S."/>
        </authorList>
    </citation>
    <scope>NUCLEOTIDE SEQUENCE [LARGE SCALE GENOMIC DNA]</scope>
    <source>
        <strain evidence="3">CpI1-S</strain>
    </source>
</reference>
<dbReference type="AlphaFoldDB" id="A0A0D8B897"/>
<feature type="domain" description="Carrier" evidence="1">
    <location>
        <begin position="1"/>
        <end position="74"/>
    </location>
</feature>
<evidence type="ECO:0000313" key="3">
    <source>
        <dbReference type="Proteomes" id="UP000032545"/>
    </source>
</evidence>
<evidence type="ECO:0000313" key="2">
    <source>
        <dbReference type="EMBL" id="KJE20159.1"/>
    </source>
</evidence>
<protein>
    <submittedName>
        <fullName evidence="2">Phosphopantetheine-containing protein</fullName>
    </submittedName>
</protein>
<keyword evidence="3" id="KW-1185">Reference proteome</keyword>
<sequence>MTTVEEFVALVRDELGLPISADDIESSFDEIPGWDSVHLLWLLSILEQRTGRSVSLPDVLEASSLRGIYALTVA</sequence>
<proteinExistence type="predicted"/>
<dbReference type="Pfam" id="PF00550">
    <property type="entry name" value="PP-binding"/>
    <property type="match status" value="1"/>
</dbReference>
<dbReference type="RefSeq" id="WP_044888006.1">
    <property type="nucleotide sequence ID" value="NZ_JYFN01000069.1"/>
</dbReference>
<dbReference type="EMBL" id="JYFN01000069">
    <property type="protein sequence ID" value="KJE20159.1"/>
    <property type="molecule type" value="Genomic_DNA"/>
</dbReference>
<dbReference type="PROSITE" id="PS50075">
    <property type="entry name" value="CARRIER"/>
    <property type="match status" value="1"/>
</dbReference>
<dbReference type="InterPro" id="IPR009081">
    <property type="entry name" value="PP-bd_ACP"/>
</dbReference>
<dbReference type="SUPFAM" id="SSF47336">
    <property type="entry name" value="ACP-like"/>
    <property type="match status" value="1"/>
</dbReference>
<dbReference type="InterPro" id="IPR036736">
    <property type="entry name" value="ACP-like_sf"/>
</dbReference>
<dbReference type="OrthoDB" id="4257495at2"/>
<comment type="caution">
    <text evidence="2">The sequence shown here is derived from an EMBL/GenBank/DDBJ whole genome shotgun (WGS) entry which is preliminary data.</text>
</comment>